<accession>A0A1R0GQF2</accession>
<keyword evidence="2" id="KW-1185">Reference proteome</keyword>
<dbReference type="Proteomes" id="UP000187455">
    <property type="component" value="Unassembled WGS sequence"/>
</dbReference>
<evidence type="ECO:0000313" key="2">
    <source>
        <dbReference type="Proteomes" id="UP000187455"/>
    </source>
</evidence>
<name>A0A1R0GQF2_9FUNG</name>
<dbReference type="AlphaFoldDB" id="A0A1R0GQF2"/>
<reference evidence="1 2" key="1">
    <citation type="journal article" date="2016" name="Mol. Biol. Evol.">
        <title>Genome-Wide Survey of Gut Fungi (Harpellales) Reveals the First Horizontally Transferred Ubiquitin Gene from a Mosquito Host.</title>
        <authorList>
            <person name="Wang Y."/>
            <person name="White M.M."/>
            <person name="Kvist S."/>
            <person name="Moncalvo J.M."/>
        </authorList>
    </citation>
    <scope>NUCLEOTIDE SEQUENCE [LARGE SCALE GENOMIC DNA]</scope>
    <source>
        <strain evidence="1 2">ALG-7-W6</strain>
    </source>
</reference>
<organism evidence="1 2">
    <name type="scientific">Smittium mucronatum</name>
    <dbReference type="NCBI Taxonomy" id="133383"/>
    <lineage>
        <taxon>Eukaryota</taxon>
        <taxon>Fungi</taxon>
        <taxon>Fungi incertae sedis</taxon>
        <taxon>Zoopagomycota</taxon>
        <taxon>Kickxellomycotina</taxon>
        <taxon>Harpellomycetes</taxon>
        <taxon>Harpellales</taxon>
        <taxon>Legeriomycetaceae</taxon>
        <taxon>Smittium</taxon>
    </lineage>
</organism>
<sequence length="95" mass="10743">MKASSTFRRFFLNFKSEPFSVSTLPINPVYFVPPLPAARDIPSTKTEASFSKSDCNSAFSNINSQNDNIIDASVYVPSQILYGKIFYPLKILFFF</sequence>
<evidence type="ECO:0000313" key="1">
    <source>
        <dbReference type="EMBL" id="OLY79122.1"/>
    </source>
</evidence>
<dbReference type="EMBL" id="LSSL01004939">
    <property type="protein sequence ID" value="OLY79122.1"/>
    <property type="molecule type" value="Genomic_DNA"/>
</dbReference>
<proteinExistence type="predicted"/>
<protein>
    <submittedName>
        <fullName evidence="1">Uncharacterized protein</fullName>
    </submittedName>
</protein>
<gene>
    <name evidence="1" type="ORF">AYI68_g6818</name>
</gene>
<comment type="caution">
    <text evidence="1">The sequence shown here is derived from an EMBL/GenBank/DDBJ whole genome shotgun (WGS) entry which is preliminary data.</text>
</comment>